<dbReference type="Proteomes" id="UP000807306">
    <property type="component" value="Unassembled WGS sequence"/>
</dbReference>
<organism evidence="4 5">
    <name type="scientific">Crepidotus variabilis</name>
    <dbReference type="NCBI Taxonomy" id="179855"/>
    <lineage>
        <taxon>Eukaryota</taxon>
        <taxon>Fungi</taxon>
        <taxon>Dikarya</taxon>
        <taxon>Basidiomycota</taxon>
        <taxon>Agaricomycotina</taxon>
        <taxon>Agaricomycetes</taxon>
        <taxon>Agaricomycetidae</taxon>
        <taxon>Agaricales</taxon>
        <taxon>Agaricineae</taxon>
        <taxon>Crepidotaceae</taxon>
        <taxon>Crepidotus</taxon>
    </lineage>
</organism>
<dbReference type="InterPro" id="IPR004328">
    <property type="entry name" value="BRO1_dom"/>
</dbReference>
<keyword evidence="5" id="KW-1185">Reference proteome</keyword>
<evidence type="ECO:0000256" key="2">
    <source>
        <dbReference type="ARBA" id="ARBA00022193"/>
    </source>
</evidence>
<dbReference type="InterPro" id="IPR038499">
    <property type="entry name" value="BRO1_sf"/>
</dbReference>
<dbReference type="CDD" id="cd09245">
    <property type="entry name" value="BRO1_UmRIM23-like"/>
    <property type="match status" value="1"/>
</dbReference>
<comment type="caution">
    <text evidence="4">The sequence shown here is derived from an EMBL/GenBank/DDBJ whole genome shotgun (WGS) entry which is preliminary data.</text>
</comment>
<reference evidence="4" key="1">
    <citation type="submission" date="2020-11" db="EMBL/GenBank/DDBJ databases">
        <authorList>
            <consortium name="DOE Joint Genome Institute"/>
            <person name="Ahrendt S."/>
            <person name="Riley R."/>
            <person name="Andreopoulos W."/>
            <person name="Labutti K."/>
            <person name="Pangilinan J."/>
            <person name="Ruiz-Duenas F.J."/>
            <person name="Barrasa J.M."/>
            <person name="Sanchez-Garcia M."/>
            <person name="Camarero S."/>
            <person name="Miyauchi S."/>
            <person name="Serrano A."/>
            <person name="Linde D."/>
            <person name="Babiker R."/>
            <person name="Drula E."/>
            <person name="Ayuso-Fernandez I."/>
            <person name="Pacheco R."/>
            <person name="Padilla G."/>
            <person name="Ferreira P."/>
            <person name="Barriuso J."/>
            <person name="Kellner H."/>
            <person name="Castanera R."/>
            <person name="Alfaro M."/>
            <person name="Ramirez L."/>
            <person name="Pisabarro A.G."/>
            <person name="Kuo A."/>
            <person name="Tritt A."/>
            <person name="Lipzen A."/>
            <person name="He G."/>
            <person name="Yan M."/>
            <person name="Ng V."/>
            <person name="Cullen D."/>
            <person name="Martin F."/>
            <person name="Rosso M.-N."/>
            <person name="Henrissat B."/>
            <person name="Hibbett D."/>
            <person name="Martinez A.T."/>
            <person name="Grigoriev I.V."/>
        </authorList>
    </citation>
    <scope>NUCLEOTIDE SEQUENCE</scope>
    <source>
        <strain evidence="4">CBS 506.95</strain>
    </source>
</reference>
<dbReference type="Pfam" id="PF03097">
    <property type="entry name" value="BRO1"/>
    <property type="match status" value="1"/>
</dbReference>
<proteinExistence type="inferred from homology"/>
<protein>
    <recommendedName>
        <fullName evidence="2">pH-response regulator protein palC</fullName>
    </recommendedName>
</protein>
<dbReference type="GO" id="GO:0005886">
    <property type="term" value="C:plasma membrane"/>
    <property type="evidence" value="ECO:0007669"/>
    <property type="project" value="TreeGrafter"/>
</dbReference>
<name>A0A9P6EE68_9AGAR</name>
<dbReference type="AlphaFoldDB" id="A0A9P6EE68"/>
<dbReference type="PANTHER" id="PTHR40463:SF1">
    <property type="entry name" value="PH-RESPONSE REGULATOR PROTEIN PALC"/>
    <property type="match status" value="1"/>
</dbReference>
<dbReference type="Gene3D" id="1.25.40.280">
    <property type="entry name" value="alix/aip1 like domains"/>
    <property type="match status" value="1"/>
</dbReference>
<dbReference type="InterPro" id="IPR037505">
    <property type="entry name" value="pH-resp_palC"/>
</dbReference>
<dbReference type="EMBL" id="MU157862">
    <property type="protein sequence ID" value="KAF9527292.1"/>
    <property type="molecule type" value="Genomic_DNA"/>
</dbReference>
<dbReference type="GO" id="GO:0071467">
    <property type="term" value="P:cellular response to pH"/>
    <property type="evidence" value="ECO:0007669"/>
    <property type="project" value="InterPro"/>
</dbReference>
<dbReference type="SMART" id="SM01041">
    <property type="entry name" value="BRO1"/>
    <property type="match status" value="1"/>
</dbReference>
<dbReference type="PROSITE" id="PS51180">
    <property type="entry name" value="BRO1"/>
    <property type="match status" value="1"/>
</dbReference>
<evidence type="ECO:0000259" key="3">
    <source>
        <dbReference type="PROSITE" id="PS51180"/>
    </source>
</evidence>
<evidence type="ECO:0000256" key="1">
    <source>
        <dbReference type="ARBA" id="ARBA00010997"/>
    </source>
</evidence>
<comment type="similarity">
    <text evidence="1">Belongs to the palC family.</text>
</comment>
<dbReference type="PANTHER" id="PTHR40463">
    <property type="entry name" value="PH-RESPONSE REGULATOR PROTEIN PALC"/>
    <property type="match status" value="1"/>
</dbReference>
<accession>A0A9P6EE68</accession>
<evidence type="ECO:0000313" key="4">
    <source>
        <dbReference type="EMBL" id="KAF9527292.1"/>
    </source>
</evidence>
<sequence>MYLYDLPTTGSVSFVDLCIDRSLDKAYTRHISEATQARANLRGVLKDSKRTDHGEKDFLSLVKLIEEYLPYIQSIINCFAHDEIGITGEPTFSWRSTLSANIFNNSPRMDVPGLYADYAFSLLTYGFALCNLAHITVNSVGGYEQNRAITDVERRAKEEKLNVALQFLCRASGVFTYLSETVLPEWETNRGTTPNFQKPPDLSREVSNALAKMSLADAQTIAIRRLLSKSAYDSNVSPGPPLPPSHRPPPLLAKLHLECANYYSSARTLAMSLGSKEVSGNLRKYLSNQATMHSALSHKWLGVDAGEKGGSDKAGDAIAFMQCAKKELEELKDGGKLVSIGSAEKEKEEKWKDRINTELASVSSFLKYYKKMNDTVHFQPVPSQQDVQAKIPNGILAIAAKPYVPPSPAFGPGSIEYTRRKTEQLEIAARSSSDVSDNHGIAPGTMPTSPTASYAGAGAYF</sequence>
<dbReference type="OrthoDB" id="10266451at2759"/>
<gene>
    <name evidence="4" type="ORF">CPB83DRAFT_793372</name>
</gene>
<feature type="domain" description="BRO1" evidence="3">
    <location>
        <begin position="1"/>
        <end position="461"/>
    </location>
</feature>
<evidence type="ECO:0000313" key="5">
    <source>
        <dbReference type="Proteomes" id="UP000807306"/>
    </source>
</evidence>